<dbReference type="GO" id="GO:0003677">
    <property type="term" value="F:DNA binding"/>
    <property type="evidence" value="ECO:0007669"/>
    <property type="project" value="UniProtKB-UniRule"/>
</dbReference>
<dbReference type="PANTHER" id="PTHR30349:SF64">
    <property type="entry name" value="PROPHAGE INTEGRASE INTD-RELATED"/>
    <property type="match status" value="1"/>
</dbReference>
<evidence type="ECO:0000313" key="8">
    <source>
        <dbReference type="Proteomes" id="UP000052991"/>
    </source>
</evidence>
<dbReference type="GO" id="GO:0006310">
    <property type="term" value="P:DNA recombination"/>
    <property type="evidence" value="ECO:0007669"/>
    <property type="project" value="UniProtKB-KW"/>
</dbReference>
<dbReference type="PATRIC" id="fig|1360.116.peg.1119"/>
<evidence type="ECO:0000259" key="5">
    <source>
        <dbReference type="PROSITE" id="PS51898"/>
    </source>
</evidence>
<dbReference type="InterPro" id="IPR050090">
    <property type="entry name" value="Tyrosine_recombinase_XerCD"/>
</dbReference>
<dbReference type="GO" id="GO:0015074">
    <property type="term" value="P:DNA integration"/>
    <property type="evidence" value="ECO:0007669"/>
    <property type="project" value="InterPro"/>
</dbReference>
<dbReference type="Gene3D" id="1.10.443.10">
    <property type="entry name" value="Intergrase catalytic core"/>
    <property type="match status" value="1"/>
</dbReference>
<sequence>MFFKKLENGKYRYYEKYFDENLKKWRQVSVTMNSKSRVSQSEAKLRLAEKINSAQTKKEIKNESITLSCIFEDWQKIRQEELKPSTLFIEKAGFSKFLQKFGSEEISNIESSQIQSFLLNSNLSSASRRLRRTQYNLFFTYAKSIGYIEKNPMERVVLPKEKKTLEDLKRKQNKFLNLDEMRFILEKNRPYERDVRKLLLYEFLFLTGLRIGEALGLQWEDIDFEKQTLSVQHTLNHLGVSEKERELQTPKTVESYRTITLNNRCIEILNYFRTNLKDDSFVFVDKKGGIFGYVNLSSHFKKTCSVLGKETDERKYTLHMLRHSHISLLIEMGVPIKSIMERVGHSNEQMILRIYSHVTKKMNDDLAEKMRDFVI</sequence>
<feature type="domain" description="Tyr recombinase" evidence="5">
    <location>
        <begin position="171"/>
        <end position="368"/>
    </location>
</feature>
<dbReference type="InterPro" id="IPR044068">
    <property type="entry name" value="CB"/>
</dbReference>
<reference evidence="8" key="1">
    <citation type="submission" date="2015-10" db="EMBL/GenBank/DDBJ databases">
        <title>Draft Genome Sequences of 11 Lactococcus lactis subspecies cremoris strains.</title>
        <authorList>
            <person name="Wels M."/>
            <person name="Backus L."/>
            <person name="Boekhorst J."/>
            <person name="Dijkstra A."/>
            <person name="Beerthuizen M."/>
            <person name="Kelly W."/>
            <person name="Siezen R."/>
            <person name="Bachmann H."/>
            <person name="Van Hijum S."/>
        </authorList>
    </citation>
    <scope>NUCLEOTIDE SEQUENCE [LARGE SCALE GENOMIC DNA]</scope>
    <source>
        <strain evidence="8">N42</strain>
    </source>
</reference>
<dbReference type="EMBL" id="LKLW01000087">
    <property type="protein sequence ID" value="KSU26832.1"/>
    <property type="molecule type" value="Genomic_DNA"/>
</dbReference>
<comment type="caution">
    <text evidence="7">The sequence shown here is derived from an EMBL/GenBank/DDBJ whole genome shotgun (WGS) entry which is preliminary data.</text>
</comment>
<dbReference type="PROSITE" id="PS51898">
    <property type="entry name" value="TYR_RECOMBINASE"/>
    <property type="match status" value="1"/>
</dbReference>
<dbReference type="Proteomes" id="UP000052991">
    <property type="component" value="Unassembled WGS sequence"/>
</dbReference>
<dbReference type="CDD" id="cd01189">
    <property type="entry name" value="INT_ICEBs1_C_like"/>
    <property type="match status" value="1"/>
</dbReference>
<evidence type="ECO:0000256" key="1">
    <source>
        <dbReference type="ARBA" id="ARBA00008857"/>
    </source>
</evidence>
<accession>A0A0V8ELU9</accession>
<dbReference type="Gene3D" id="1.10.150.130">
    <property type="match status" value="1"/>
</dbReference>
<dbReference type="InterPro" id="IPR011010">
    <property type="entry name" value="DNA_brk_join_enz"/>
</dbReference>
<evidence type="ECO:0000259" key="6">
    <source>
        <dbReference type="PROSITE" id="PS51900"/>
    </source>
</evidence>
<comment type="similarity">
    <text evidence="1">Belongs to the 'phage' integrase family.</text>
</comment>
<evidence type="ECO:0000256" key="4">
    <source>
        <dbReference type="PROSITE-ProRule" id="PRU01248"/>
    </source>
</evidence>
<dbReference type="PANTHER" id="PTHR30349">
    <property type="entry name" value="PHAGE INTEGRASE-RELATED"/>
    <property type="match status" value="1"/>
</dbReference>
<dbReference type="InterPro" id="IPR013762">
    <property type="entry name" value="Integrase-like_cat_sf"/>
</dbReference>
<protein>
    <submittedName>
        <fullName evidence="7">Integrase-like protein</fullName>
    </submittedName>
</protein>
<gene>
    <name evidence="7" type="ORF">N42_1367</name>
</gene>
<organism evidence="7 8">
    <name type="scientific">Lactococcus lactis subsp. lactis</name>
    <name type="common">Streptococcus lactis</name>
    <dbReference type="NCBI Taxonomy" id="1360"/>
    <lineage>
        <taxon>Bacteria</taxon>
        <taxon>Bacillati</taxon>
        <taxon>Bacillota</taxon>
        <taxon>Bacilli</taxon>
        <taxon>Lactobacillales</taxon>
        <taxon>Streptococcaceae</taxon>
        <taxon>Lactococcus</taxon>
    </lineage>
</organism>
<keyword evidence="2 4" id="KW-0238">DNA-binding</keyword>
<evidence type="ECO:0000256" key="3">
    <source>
        <dbReference type="ARBA" id="ARBA00023172"/>
    </source>
</evidence>
<keyword evidence="3" id="KW-0233">DNA recombination</keyword>
<dbReference type="AlphaFoldDB" id="A0A0V8ELU9"/>
<dbReference type="PROSITE" id="PS51900">
    <property type="entry name" value="CB"/>
    <property type="match status" value="1"/>
</dbReference>
<dbReference type="SUPFAM" id="SSF56349">
    <property type="entry name" value="DNA breaking-rejoining enzymes"/>
    <property type="match status" value="1"/>
</dbReference>
<dbReference type="RefSeq" id="WP_058212888.1">
    <property type="nucleotide sequence ID" value="NZ_LKLW01000087.1"/>
</dbReference>
<evidence type="ECO:0000313" key="7">
    <source>
        <dbReference type="EMBL" id="KSU26832.1"/>
    </source>
</evidence>
<proteinExistence type="inferred from homology"/>
<evidence type="ECO:0000256" key="2">
    <source>
        <dbReference type="ARBA" id="ARBA00023125"/>
    </source>
</evidence>
<feature type="domain" description="Core-binding (CB)" evidence="6">
    <location>
        <begin position="62"/>
        <end position="143"/>
    </location>
</feature>
<name>A0A0V8ELU9_LACLL</name>
<dbReference type="InterPro" id="IPR010998">
    <property type="entry name" value="Integrase_recombinase_N"/>
</dbReference>
<dbReference type="InterPro" id="IPR002104">
    <property type="entry name" value="Integrase_catalytic"/>
</dbReference>
<dbReference type="Pfam" id="PF00589">
    <property type="entry name" value="Phage_integrase"/>
    <property type="match status" value="1"/>
</dbReference>